<evidence type="ECO:0000256" key="2">
    <source>
        <dbReference type="ARBA" id="ARBA00022679"/>
    </source>
</evidence>
<dbReference type="InParanoid" id="A0A1Y2B2G5"/>
<dbReference type="STRING" id="71784.A0A1Y2B2G5"/>
<dbReference type="Proteomes" id="UP000193986">
    <property type="component" value="Unassembled WGS sequence"/>
</dbReference>
<keyword evidence="1 7" id="KW-0489">Methyltransferase</keyword>
<comment type="caution">
    <text evidence="12">The sequence shown here is derived from an EMBL/GenBank/DDBJ whole genome shotgun (WGS) entry which is preliminary data.</text>
</comment>
<feature type="compositionally biased region" description="Pro residues" evidence="8">
    <location>
        <begin position="12"/>
        <end position="26"/>
    </location>
</feature>
<feature type="binding site" evidence="5">
    <location>
        <position position="489"/>
    </location>
    <ligand>
        <name>S-adenosyl-L-methionine</name>
        <dbReference type="ChEBI" id="CHEBI:59789"/>
    </ligand>
</feature>
<dbReference type="GO" id="GO:0005634">
    <property type="term" value="C:nucleus"/>
    <property type="evidence" value="ECO:0007669"/>
    <property type="project" value="TreeGrafter"/>
</dbReference>
<dbReference type="GO" id="GO:0005829">
    <property type="term" value="C:cytosol"/>
    <property type="evidence" value="ECO:0007669"/>
    <property type="project" value="TreeGrafter"/>
</dbReference>
<dbReference type="GO" id="GO:0032259">
    <property type="term" value="P:methylation"/>
    <property type="evidence" value="ECO:0007669"/>
    <property type="project" value="UniProtKB-KW"/>
</dbReference>
<dbReference type="InterPro" id="IPR035248">
    <property type="entry name" value="PRMT5_C"/>
</dbReference>
<dbReference type="GO" id="GO:0016274">
    <property type="term" value="F:protein-arginine N-methyltransferase activity"/>
    <property type="evidence" value="ECO:0007669"/>
    <property type="project" value="InterPro"/>
</dbReference>
<evidence type="ECO:0000256" key="7">
    <source>
        <dbReference type="PROSITE-ProRule" id="PRU01015"/>
    </source>
</evidence>
<reference evidence="12 13" key="1">
    <citation type="submission" date="2016-07" db="EMBL/GenBank/DDBJ databases">
        <title>Pervasive Adenine N6-methylation of Active Genes in Fungi.</title>
        <authorList>
            <consortium name="DOE Joint Genome Institute"/>
            <person name="Mondo S.J."/>
            <person name="Dannebaum R.O."/>
            <person name="Kuo R.C."/>
            <person name="Labutti K."/>
            <person name="Haridas S."/>
            <person name="Kuo A."/>
            <person name="Salamov A."/>
            <person name="Ahrendt S.R."/>
            <person name="Lipzen A."/>
            <person name="Sullivan W."/>
            <person name="Andreopoulos W.B."/>
            <person name="Clum A."/>
            <person name="Lindquist E."/>
            <person name="Daum C."/>
            <person name="Ramamoorthy G.K."/>
            <person name="Gryganskyi A."/>
            <person name="Culley D."/>
            <person name="Magnuson J.K."/>
            <person name="James T.Y."/>
            <person name="O'Malley M.A."/>
            <person name="Stajich J.E."/>
            <person name="Spatafora J.W."/>
            <person name="Visel A."/>
            <person name="Grigoriev I.V."/>
        </authorList>
    </citation>
    <scope>NUCLEOTIDE SEQUENCE [LARGE SCALE GENOMIC DNA]</scope>
    <source>
        <strain evidence="12 13">68-887.2</strain>
    </source>
</reference>
<evidence type="ECO:0000259" key="11">
    <source>
        <dbReference type="Pfam" id="PF17286"/>
    </source>
</evidence>
<evidence type="ECO:0000256" key="1">
    <source>
        <dbReference type="ARBA" id="ARBA00022603"/>
    </source>
</evidence>
<dbReference type="PROSITE" id="PS51678">
    <property type="entry name" value="SAM_MT_PRMT"/>
    <property type="match status" value="1"/>
</dbReference>
<accession>A0A1Y2B2G5</accession>
<sequence length="819" mass="88148">MPRVPIALALPSPLPPLPSQPHPAPSPLQGQIQHTISSTDYDTVCLPLTNKLWQDRWERLCLRPVEDEPSPEADAEREAVDREADVWRKEGGLRREECNITRLEESQGLVAIASEWLEMDSPDEGIRFDSELALRAELAYAMYLSLPTLIIPAPSLGNRAHLPSYARAISNLLQAGGPSAYTQISIRIPVSDPVELIGQGPAIPNGPTAAAAASPNKHKRVSSLSTRPTSMHQSQLGALPGMRVTSAASSTMSAKSAAGPSMPADPSSTWEMWDCVRTLCGYHPRLSVTLDLTNPLPPSVGALARWTSEPVKNVFVPASSFIPNARGYPVLSKACQAFLRGMAKQHPTFILSGTSLNRHPTGGANAYLQYLRHITSQPPPSSGSSTSVNVNGAAKVDGAPDYASGYADYLQAPLQPLMDDLGSATYDVFERDPVKYRQYEEAVYLALMDLPQDQKHAITVVGAGRGPLVSCCLRALDRSGRQGKVYAVEKNANAYITLQERKELEWHDTVDIFYGDMRNINIPELADIMVSELLGSIGDNELSPECLDGAMRFLKPSGISIPTSYTAHLAPISSSKLYADATNPARPKGAAETPYVVMMSAVNVISGDAPGRERIGQCWVFEHPRRDLILDPSGAPLTNSHNTRSANLTFSIPHAAPLHGLAGYFEAHLYANVGLSIHPDNAHRVSPDMFSWFPLFFPFKEPLFLPSGSEVEVGIWRLWDSDKNRIWYEWCAEAFLPLPTAAGGGGGGGITSPVGDIGLSPAINTARNAGLASPMMDAPLSPAVGGILGDGVPLPTPARIKIGQTSLHNPAGAHSWIGL</sequence>
<dbReference type="InterPro" id="IPR035247">
    <property type="entry name" value="PRMT5_TIM"/>
</dbReference>
<evidence type="ECO:0000259" key="9">
    <source>
        <dbReference type="Pfam" id="PF05185"/>
    </source>
</evidence>
<dbReference type="AlphaFoldDB" id="A0A1Y2B2G5"/>
<dbReference type="Gene3D" id="2.70.160.11">
    <property type="entry name" value="Hnrnp arginine n-methyltransferase1"/>
    <property type="match status" value="1"/>
</dbReference>
<evidence type="ECO:0000313" key="13">
    <source>
        <dbReference type="Proteomes" id="UP000193986"/>
    </source>
</evidence>
<dbReference type="Pfam" id="PF17286">
    <property type="entry name" value="PRMT5_C"/>
    <property type="match status" value="1"/>
</dbReference>
<evidence type="ECO:0000256" key="6">
    <source>
        <dbReference type="PIRSR" id="PIRSR015894-3"/>
    </source>
</evidence>
<keyword evidence="3 5" id="KW-0949">S-adenosyl-L-methionine</keyword>
<feature type="active site" description="Proton donor/acceptor" evidence="4">
    <location>
        <position position="532"/>
    </location>
</feature>
<dbReference type="OrthoDB" id="1368803at2759"/>
<dbReference type="PANTHER" id="PTHR10738">
    <property type="entry name" value="PROTEIN ARGININE N-METHYLTRANSFERASE 5"/>
    <property type="match status" value="1"/>
</dbReference>
<evidence type="ECO:0000259" key="10">
    <source>
        <dbReference type="Pfam" id="PF17285"/>
    </source>
</evidence>
<dbReference type="Pfam" id="PF17285">
    <property type="entry name" value="PRMT5_TIM"/>
    <property type="match status" value="1"/>
</dbReference>
<dbReference type="InterPro" id="IPR025799">
    <property type="entry name" value="Arg_MeTrfase"/>
</dbReference>
<feature type="compositionally biased region" description="Polar residues" evidence="8">
    <location>
        <begin position="222"/>
        <end position="236"/>
    </location>
</feature>
<feature type="binding site" evidence="5">
    <location>
        <begin position="516"/>
        <end position="517"/>
    </location>
    <ligand>
        <name>S-adenosyl-L-methionine</name>
        <dbReference type="ChEBI" id="CHEBI:59789"/>
    </ligand>
</feature>
<feature type="active site" description="Proton donor/acceptor" evidence="4">
    <location>
        <position position="541"/>
    </location>
</feature>
<dbReference type="EMBL" id="MCFC01000028">
    <property type="protein sequence ID" value="ORY29011.1"/>
    <property type="molecule type" value="Genomic_DNA"/>
</dbReference>
<evidence type="ECO:0000256" key="5">
    <source>
        <dbReference type="PIRSR" id="PIRSR015894-2"/>
    </source>
</evidence>
<dbReference type="PANTHER" id="PTHR10738:SF0">
    <property type="entry name" value="PROTEIN ARGININE N-METHYLTRANSFERASE 5"/>
    <property type="match status" value="1"/>
</dbReference>
<feature type="region of interest" description="Disordered" evidence="8">
    <location>
        <begin position="199"/>
        <end position="240"/>
    </location>
</feature>
<keyword evidence="2 7" id="KW-0808">Transferase</keyword>
<dbReference type="InterPro" id="IPR029063">
    <property type="entry name" value="SAM-dependent_MTases_sf"/>
</dbReference>
<evidence type="ECO:0000256" key="4">
    <source>
        <dbReference type="PIRSR" id="PIRSR015894-1"/>
    </source>
</evidence>
<proteinExistence type="predicted"/>
<feature type="domain" description="PRMT5 oligomerisation" evidence="11">
    <location>
        <begin position="564"/>
        <end position="817"/>
    </location>
</feature>
<dbReference type="Gene3D" id="3.20.20.150">
    <property type="entry name" value="Divalent-metal-dependent TIM barrel enzymes"/>
    <property type="match status" value="1"/>
</dbReference>
<organism evidence="12 13">
    <name type="scientific">Naematelia encephala</name>
    <dbReference type="NCBI Taxonomy" id="71784"/>
    <lineage>
        <taxon>Eukaryota</taxon>
        <taxon>Fungi</taxon>
        <taxon>Dikarya</taxon>
        <taxon>Basidiomycota</taxon>
        <taxon>Agaricomycotina</taxon>
        <taxon>Tremellomycetes</taxon>
        <taxon>Tremellales</taxon>
        <taxon>Naemateliaceae</taxon>
        <taxon>Naematelia</taxon>
    </lineage>
</organism>
<feature type="domain" description="PRMT5 TIM barrel" evidence="10">
    <location>
        <begin position="40"/>
        <end position="376"/>
    </location>
</feature>
<keyword evidence="13" id="KW-1185">Reference proteome</keyword>
<protein>
    <submittedName>
        <fullName evidence="12">PRMT5 arginine-N-methyltransferase-domain-containing protein</fullName>
    </submittedName>
</protein>
<feature type="region of interest" description="Disordered" evidence="8">
    <location>
        <begin position="11"/>
        <end position="31"/>
    </location>
</feature>
<evidence type="ECO:0000313" key="12">
    <source>
        <dbReference type="EMBL" id="ORY29011.1"/>
    </source>
</evidence>
<gene>
    <name evidence="12" type="ORF">BCR39DRAFT_533580</name>
</gene>
<name>A0A1Y2B2G5_9TREE</name>
<feature type="site" description="Critical for specifying symmetric addition of methyl groups" evidence="6">
    <location>
        <position position="429"/>
    </location>
</feature>
<dbReference type="InterPro" id="IPR035075">
    <property type="entry name" value="PRMT5"/>
</dbReference>
<dbReference type="GO" id="GO:0006355">
    <property type="term" value="P:regulation of DNA-templated transcription"/>
    <property type="evidence" value="ECO:0007669"/>
    <property type="project" value="TreeGrafter"/>
</dbReference>
<evidence type="ECO:0000256" key="3">
    <source>
        <dbReference type="ARBA" id="ARBA00022691"/>
    </source>
</evidence>
<dbReference type="Pfam" id="PF05185">
    <property type="entry name" value="PRMT5"/>
    <property type="match status" value="1"/>
</dbReference>
<feature type="domain" description="PRMT5 arginine-N-methyltransferase" evidence="9">
    <location>
        <begin position="402"/>
        <end position="561"/>
    </location>
</feature>
<dbReference type="Gene3D" id="3.40.50.150">
    <property type="entry name" value="Vaccinia Virus protein VP39"/>
    <property type="match status" value="1"/>
</dbReference>
<evidence type="ECO:0000256" key="8">
    <source>
        <dbReference type="SAM" id="MobiDB-lite"/>
    </source>
</evidence>
<feature type="binding site" evidence="5">
    <location>
        <begin position="435"/>
        <end position="436"/>
    </location>
    <ligand>
        <name>S-adenosyl-L-methionine</name>
        <dbReference type="ChEBI" id="CHEBI:59789"/>
    </ligand>
</feature>
<feature type="binding site" evidence="5">
    <location>
        <position position="426"/>
    </location>
    <ligand>
        <name>S-adenosyl-L-methionine</name>
        <dbReference type="ChEBI" id="CHEBI:59789"/>
    </ligand>
</feature>
<dbReference type="SUPFAM" id="SSF53335">
    <property type="entry name" value="S-adenosyl-L-methionine-dependent methyltransferases"/>
    <property type="match status" value="1"/>
</dbReference>
<dbReference type="FunCoup" id="A0A1Y2B2G5">
    <property type="interactions" value="706"/>
</dbReference>